<comment type="caution">
    <text evidence="5">The sequence shown here is derived from an EMBL/GenBank/DDBJ whole genome shotgun (WGS) entry which is preliminary data.</text>
</comment>
<organism evidence="5">
    <name type="scientific">marine sediment metagenome</name>
    <dbReference type="NCBI Taxonomy" id="412755"/>
    <lineage>
        <taxon>unclassified sequences</taxon>
        <taxon>metagenomes</taxon>
        <taxon>ecological metagenomes</taxon>
    </lineage>
</organism>
<dbReference type="Pfam" id="PF01487">
    <property type="entry name" value="DHquinase_I"/>
    <property type="match status" value="1"/>
</dbReference>
<protein>
    <recommendedName>
        <fullName evidence="2">3-dehydroquinate dehydratase</fullName>
        <ecNumber evidence="2">4.2.1.10</ecNumber>
    </recommendedName>
</protein>
<dbReference type="GO" id="GO:0046279">
    <property type="term" value="P:3,4-dihydroxybenzoate biosynthetic process"/>
    <property type="evidence" value="ECO:0007669"/>
    <property type="project" value="UniProtKB-ARBA"/>
</dbReference>
<dbReference type="SUPFAM" id="SSF51569">
    <property type="entry name" value="Aldolase"/>
    <property type="match status" value="1"/>
</dbReference>
<comment type="catalytic activity">
    <reaction evidence="1">
        <text>3-dehydroquinate = 3-dehydroshikimate + H2O</text>
        <dbReference type="Rhea" id="RHEA:21096"/>
        <dbReference type="ChEBI" id="CHEBI:15377"/>
        <dbReference type="ChEBI" id="CHEBI:16630"/>
        <dbReference type="ChEBI" id="CHEBI:32364"/>
        <dbReference type="EC" id="4.2.1.10"/>
    </reaction>
</comment>
<dbReference type="HAMAP" id="MF_00214">
    <property type="entry name" value="AroD"/>
    <property type="match status" value="1"/>
</dbReference>
<dbReference type="EMBL" id="BARW01002020">
    <property type="protein sequence ID" value="GAI66511.1"/>
    <property type="molecule type" value="Genomic_DNA"/>
</dbReference>
<evidence type="ECO:0000256" key="4">
    <source>
        <dbReference type="ARBA" id="ARBA00023270"/>
    </source>
</evidence>
<evidence type="ECO:0000256" key="1">
    <source>
        <dbReference type="ARBA" id="ARBA00001864"/>
    </source>
</evidence>
<keyword evidence="4" id="KW-0704">Schiff base</keyword>
<evidence type="ECO:0000256" key="2">
    <source>
        <dbReference type="ARBA" id="ARBA00012060"/>
    </source>
</evidence>
<dbReference type="PANTHER" id="PTHR43699">
    <property type="entry name" value="3-DEHYDROQUINATE DEHYDRATASE"/>
    <property type="match status" value="1"/>
</dbReference>
<dbReference type="NCBIfam" id="TIGR01093">
    <property type="entry name" value="aroD"/>
    <property type="match status" value="1"/>
</dbReference>
<gene>
    <name evidence="5" type="ORF">S12H4_05925</name>
</gene>
<sequence>MMICIPIVARTNEEALLKMERSFPLSDVIELRIDSIRNVDLSELIAAKRGKILITNRKMDEGGRFEGSERERVTLLKEAVKLGAEFVDIELSTENTLIEELLFIIRNHDNKTKLIVSHHDFNRTSSEKELKDRFNECLKAGADIVKLITYANSMEDNLMVLNLIPYAKRKNGEIIAFCMGDLGRISRAMAPLLGSYLSFASLEKGDESAPGQMTAREMKQIFRILR</sequence>
<dbReference type="CDD" id="cd00502">
    <property type="entry name" value="DHQase_I"/>
    <property type="match status" value="1"/>
</dbReference>
<dbReference type="AlphaFoldDB" id="X1RHS9"/>
<proteinExistence type="inferred from homology"/>
<dbReference type="PANTHER" id="PTHR43699:SF1">
    <property type="entry name" value="3-DEHYDROQUINATE DEHYDRATASE"/>
    <property type="match status" value="1"/>
</dbReference>
<keyword evidence="3" id="KW-0456">Lyase</keyword>
<dbReference type="EC" id="4.2.1.10" evidence="2"/>
<accession>X1RHS9</accession>
<name>X1RHS9_9ZZZZ</name>
<reference evidence="5" key="1">
    <citation type="journal article" date="2014" name="Front. Microbiol.">
        <title>High frequency of phylogenetically diverse reductive dehalogenase-homologous genes in deep subseafloor sedimentary metagenomes.</title>
        <authorList>
            <person name="Kawai M."/>
            <person name="Futagami T."/>
            <person name="Toyoda A."/>
            <person name="Takaki Y."/>
            <person name="Nishi S."/>
            <person name="Hori S."/>
            <person name="Arai W."/>
            <person name="Tsubouchi T."/>
            <person name="Morono Y."/>
            <person name="Uchiyama I."/>
            <person name="Ito T."/>
            <person name="Fujiyama A."/>
            <person name="Inagaki F."/>
            <person name="Takami H."/>
        </authorList>
    </citation>
    <scope>NUCLEOTIDE SEQUENCE</scope>
    <source>
        <strain evidence="5">Expedition CK06-06</strain>
    </source>
</reference>
<dbReference type="InterPro" id="IPR050146">
    <property type="entry name" value="Type-I_3-dehydroquinase"/>
</dbReference>
<dbReference type="Gene3D" id="3.20.20.70">
    <property type="entry name" value="Aldolase class I"/>
    <property type="match status" value="1"/>
</dbReference>
<evidence type="ECO:0000313" key="5">
    <source>
        <dbReference type="EMBL" id="GAI66511.1"/>
    </source>
</evidence>
<dbReference type="GO" id="GO:0003855">
    <property type="term" value="F:3-dehydroquinate dehydratase activity"/>
    <property type="evidence" value="ECO:0007669"/>
    <property type="project" value="UniProtKB-EC"/>
</dbReference>
<dbReference type="InterPro" id="IPR001381">
    <property type="entry name" value="DHquinase_I"/>
</dbReference>
<evidence type="ECO:0000256" key="3">
    <source>
        <dbReference type="ARBA" id="ARBA00023239"/>
    </source>
</evidence>
<dbReference type="InterPro" id="IPR013785">
    <property type="entry name" value="Aldolase_TIM"/>
</dbReference>